<proteinExistence type="predicted"/>
<evidence type="ECO:0000259" key="4">
    <source>
        <dbReference type="SMART" id="SM01317"/>
    </source>
</evidence>
<keyword evidence="6" id="KW-1185">Reference proteome</keyword>
<evidence type="ECO:0000256" key="3">
    <source>
        <dbReference type="ARBA" id="ARBA00022777"/>
    </source>
</evidence>
<dbReference type="InterPro" id="IPR016120">
    <property type="entry name" value="Sig_transdc_His_kin_SpoOB"/>
</dbReference>
<accession>A0ABU8H913</accession>
<dbReference type="RefSeq" id="WP_336585100.1">
    <property type="nucleotide sequence ID" value="NZ_JBBAXC010000001.1"/>
</dbReference>
<dbReference type="InterPro" id="IPR039506">
    <property type="entry name" value="SPOB_a"/>
</dbReference>
<sequence length="179" mass="21077">MIQNWTVEEALRHARHDFMNQLQLIKGNLDLNRVDQAKLIIDGIVMEAQRESMLSKLKSPNFVEWLLTYNWTKNVIHLEYDIIAVEENHRLKEDVLVEWLGTFLKQLENQVELMTENNLCLKINITSEESRFILDFQGIIKDEINISKWLKRGLLSEEMEVTLQSLSNKEIVLELIVKS</sequence>
<gene>
    <name evidence="5" type="ORF">WAK64_01230</name>
</gene>
<reference evidence="5 6" key="1">
    <citation type="journal article" date="2018" name="J. Microbiol.">
        <title>Bacillus spongiae sp. nov., isolated from sponge of Jeju Island.</title>
        <authorList>
            <person name="Lee G.E."/>
            <person name="Im W.T."/>
            <person name="Park J.S."/>
        </authorList>
    </citation>
    <scope>NUCLEOTIDE SEQUENCE [LARGE SCALE GENOMIC DNA]</scope>
    <source>
        <strain evidence="5 6">135PIL107-10</strain>
    </source>
</reference>
<dbReference type="Gene3D" id="3.30.565.30">
    <property type="entry name" value="Sporulation initiation phosphotransferase B (SpoOB), C-terminal domain"/>
    <property type="match status" value="1"/>
</dbReference>
<organism evidence="5 6">
    <name type="scientific">Bacillus spongiae</name>
    <dbReference type="NCBI Taxonomy" id="2683610"/>
    <lineage>
        <taxon>Bacteria</taxon>
        <taxon>Bacillati</taxon>
        <taxon>Bacillota</taxon>
        <taxon>Bacilli</taxon>
        <taxon>Bacillales</taxon>
        <taxon>Bacillaceae</taxon>
        <taxon>Bacillus</taxon>
    </lineage>
</organism>
<dbReference type="EMBL" id="JBBAXC010000001">
    <property type="protein sequence ID" value="MEI5905686.1"/>
    <property type="molecule type" value="Genomic_DNA"/>
</dbReference>
<keyword evidence="2" id="KW-0808">Transferase</keyword>
<dbReference type="InterPro" id="IPR037100">
    <property type="entry name" value="Spo0B_C_sf"/>
</dbReference>
<dbReference type="Gene3D" id="1.10.287.130">
    <property type="match status" value="1"/>
</dbReference>
<dbReference type="Pfam" id="PF14682">
    <property type="entry name" value="SPOB_ab"/>
    <property type="match status" value="1"/>
</dbReference>
<evidence type="ECO:0000313" key="5">
    <source>
        <dbReference type="EMBL" id="MEI5905686.1"/>
    </source>
</evidence>
<dbReference type="Proteomes" id="UP001312865">
    <property type="component" value="Unassembled WGS sequence"/>
</dbReference>
<dbReference type="SUPFAM" id="SSF55890">
    <property type="entry name" value="Sporulation response regulatory protein Spo0B"/>
    <property type="match status" value="1"/>
</dbReference>
<dbReference type="Pfam" id="PF14689">
    <property type="entry name" value="SPOB_a"/>
    <property type="match status" value="1"/>
</dbReference>
<protein>
    <submittedName>
        <fullName evidence="5">Spo0B C-terminal domain-containing protein</fullName>
    </submittedName>
</protein>
<comment type="caution">
    <text evidence="5">The sequence shown here is derived from an EMBL/GenBank/DDBJ whole genome shotgun (WGS) entry which is preliminary data.</text>
</comment>
<evidence type="ECO:0000256" key="1">
    <source>
        <dbReference type="ARBA" id="ARBA00022553"/>
    </source>
</evidence>
<dbReference type="SMART" id="SM01317">
    <property type="entry name" value="SPOB_ab"/>
    <property type="match status" value="1"/>
</dbReference>
<evidence type="ECO:0000256" key="2">
    <source>
        <dbReference type="ARBA" id="ARBA00022679"/>
    </source>
</evidence>
<dbReference type="InterPro" id="IPR016122">
    <property type="entry name" value="SpoOB_C"/>
</dbReference>
<keyword evidence="3" id="KW-0418">Kinase</keyword>
<feature type="domain" description="Sporulation initiation phosphotransferase B C-terminal" evidence="4">
    <location>
        <begin position="59"/>
        <end position="173"/>
    </location>
</feature>
<name>A0ABU8H913_9BACI</name>
<evidence type="ECO:0000313" key="6">
    <source>
        <dbReference type="Proteomes" id="UP001312865"/>
    </source>
</evidence>
<keyword evidence="1" id="KW-0597">Phosphoprotein</keyword>